<evidence type="ECO:0000256" key="1">
    <source>
        <dbReference type="ARBA" id="ARBA00022801"/>
    </source>
</evidence>
<dbReference type="EMBL" id="CP076132">
    <property type="protein sequence ID" value="QWG01843.1"/>
    <property type="molecule type" value="Genomic_DNA"/>
</dbReference>
<dbReference type="InterPro" id="IPR015797">
    <property type="entry name" value="NUDIX_hydrolase-like_dom_sf"/>
</dbReference>
<dbReference type="Gene3D" id="3.90.79.10">
    <property type="entry name" value="Nucleoside Triphosphate Pyrophosphohydrolase"/>
    <property type="match status" value="1"/>
</dbReference>
<dbReference type="InterPro" id="IPR020084">
    <property type="entry name" value="NUDIX_hydrolase_CS"/>
</dbReference>
<keyword evidence="1 2" id="KW-0378">Hydrolase</keyword>
<dbReference type="InterPro" id="IPR000086">
    <property type="entry name" value="NUDIX_hydrolase_dom"/>
</dbReference>
<evidence type="ECO:0000313" key="4">
    <source>
        <dbReference type="EMBL" id="QWG01843.1"/>
    </source>
</evidence>
<feature type="domain" description="Nudix hydrolase" evidence="3">
    <location>
        <begin position="73"/>
        <end position="201"/>
    </location>
</feature>
<reference evidence="4 5" key="1">
    <citation type="submission" date="2021-05" db="EMBL/GenBank/DDBJ databases">
        <title>Comparative genomic studies on the polysaccharide-degrading batcterial strains of the Flammeovirga genus.</title>
        <authorList>
            <person name="Zewei F."/>
            <person name="Zheng Z."/>
            <person name="Yu L."/>
            <person name="Ruyue G."/>
            <person name="Yanhong M."/>
            <person name="Yuanyuan C."/>
            <person name="Jingyan G."/>
            <person name="Wenjun H."/>
        </authorList>
    </citation>
    <scope>NUCLEOTIDE SEQUENCE [LARGE SCALE GENOMIC DNA]</scope>
    <source>
        <strain evidence="4 5">NBRC:100898</strain>
    </source>
</reference>
<name>A0AAX1N2N2_9BACT</name>
<comment type="similarity">
    <text evidence="2">Belongs to the Nudix hydrolase family.</text>
</comment>
<dbReference type="AlphaFoldDB" id="A0AAX1N2N2"/>
<dbReference type="GO" id="GO:0016787">
    <property type="term" value="F:hydrolase activity"/>
    <property type="evidence" value="ECO:0007669"/>
    <property type="project" value="UniProtKB-KW"/>
</dbReference>
<dbReference type="CDD" id="cd03673">
    <property type="entry name" value="NUDIX_Ap6A_hydrolase"/>
    <property type="match status" value="1"/>
</dbReference>
<dbReference type="SUPFAM" id="SSF55811">
    <property type="entry name" value="Nudix"/>
    <property type="match status" value="1"/>
</dbReference>
<sequence>MQFYTGKVSFEIRDKNDKHPNEERFVIYGNASAETVWSRYLAAASENIAGAPKYIFYTTNYNQTKTDLLDKFQVRVAGGGVVHNEKDELLIIKRNGVYDIPKGHLDKGETIEECAEREVKEETGISATIYSTIVESFHTYIYKGKHILKHTYWFKMRSDLENQKAIPQEEEGIEEIIWMPKDQVKTTIWKNTYKSIKDVLLQCGIE</sequence>
<protein>
    <submittedName>
        <fullName evidence="4">NUDIX domain-containing protein</fullName>
    </submittedName>
</protein>
<dbReference type="InterPro" id="IPR020476">
    <property type="entry name" value="Nudix_hydrolase"/>
</dbReference>
<dbReference type="PANTHER" id="PTHR43736:SF1">
    <property type="entry name" value="DIHYDRONEOPTERIN TRIPHOSPHATE DIPHOSPHATASE"/>
    <property type="match status" value="1"/>
</dbReference>
<dbReference type="PRINTS" id="PR00502">
    <property type="entry name" value="NUDIXFAMILY"/>
</dbReference>
<evidence type="ECO:0000256" key="2">
    <source>
        <dbReference type="RuleBase" id="RU003476"/>
    </source>
</evidence>
<dbReference type="PROSITE" id="PS51462">
    <property type="entry name" value="NUDIX"/>
    <property type="match status" value="1"/>
</dbReference>
<accession>A0AAX1N2N2</accession>
<proteinExistence type="inferred from homology"/>
<keyword evidence="5" id="KW-1185">Reference proteome</keyword>
<evidence type="ECO:0000259" key="3">
    <source>
        <dbReference type="PROSITE" id="PS51462"/>
    </source>
</evidence>
<dbReference type="PROSITE" id="PS00893">
    <property type="entry name" value="NUDIX_BOX"/>
    <property type="match status" value="1"/>
</dbReference>
<dbReference type="Pfam" id="PF00293">
    <property type="entry name" value="NUDIX"/>
    <property type="match status" value="1"/>
</dbReference>
<evidence type="ECO:0000313" key="5">
    <source>
        <dbReference type="Proteomes" id="UP000678679"/>
    </source>
</evidence>
<dbReference type="Proteomes" id="UP000678679">
    <property type="component" value="Chromosome 1"/>
</dbReference>
<organism evidence="4 5">
    <name type="scientific">Flammeovirga yaeyamensis</name>
    <dbReference type="NCBI Taxonomy" id="367791"/>
    <lineage>
        <taxon>Bacteria</taxon>
        <taxon>Pseudomonadati</taxon>
        <taxon>Bacteroidota</taxon>
        <taxon>Cytophagia</taxon>
        <taxon>Cytophagales</taxon>
        <taxon>Flammeovirgaceae</taxon>
        <taxon>Flammeovirga</taxon>
    </lineage>
</organism>
<dbReference type="PANTHER" id="PTHR43736">
    <property type="entry name" value="ADP-RIBOSE PYROPHOSPHATASE"/>
    <property type="match status" value="1"/>
</dbReference>
<gene>
    <name evidence="4" type="ORF">KMW28_19740</name>
</gene>
<dbReference type="KEGG" id="fya:KMW28_19740"/>
<dbReference type="RefSeq" id="WP_169667249.1">
    <property type="nucleotide sequence ID" value="NZ_CP076132.1"/>
</dbReference>